<evidence type="ECO:0000256" key="1">
    <source>
        <dbReference type="ARBA" id="ARBA00004340"/>
    </source>
</evidence>
<dbReference type="Proteomes" id="UP000245207">
    <property type="component" value="Unassembled WGS sequence"/>
</dbReference>
<organism evidence="3 4">
    <name type="scientific">Artemisia annua</name>
    <name type="common">Sweet wormwood</name>
    <dbReference type="NCBI Taxonomy" id="35608"/>
    <lineage>
        <taxon>Eukaryota</taxon>
        <taxon>Viridiplantae</taxon>
        <taxon>Streptophyta</taxon>
        <taxon>Embryophyta</taxon>
        <taxon>Tracheophyta</taxon>
        <taxon>Spermatophyta</taxon>
        <taxon>Magnoliopsida</taxon>
        <taxon>eudicotyledons</taxon>
        <taxon>Gunneridae</taxon>
        <taxon>Pentapetalae</taxon>
        <taxon>asterids</taxon>
        <taxon>campanulids</taxon>
        <taxon>Asterales</taxon>
        <taxon>Asteraceae</taxon>
        <taxon>Asteroideae</taxon>
        <taxon>Anthemideae</taxon>
        <taxon>Artemisiinae</taxon>
        <taxon>Artemisia</taxon>
    </lineage>
</organism>
<dbReference type="EMBL" id="PKPP01013128">
    <property type="protein sequence ID" value="PWA41364.1"/>
    <property type="molecule type" value="Genomic_DNA"/>
</dbReference>
<comment type="caution">
    <text evidence="3">The sequence shown here is derived from an EMBL/GenBank/DDBJ whole genome shotgun (WGS) entry which is preliminary data.</text>
</comment>
<evidence type="ECO:0000313" key="3">
    <source>
        <dbReference type="EMBL" id="PWA41364.1"/>
    </source>
</evidence>
<evidence type="ECO:0000256" key="2">
    <source>
        <dbReference type="SAM" id="MobiDB-lite"/>
    </source>
</evidence>
<feature type="region of interest" description="Disordered" evidence="2">
    <location>
        <begin position="19"/>
        <end position="43"/>
    </location>
</feature>
<dbReference type="GO" id="GO:0005198">
    <property type="term" value="F:structural molecule activity"/>
    <property type="evidence" value="ECO:0007669"/>
    <property type="project" value="InterPro"/>
</dbReference>
<evidence type="ECO:0000313" key="4">
    <source>
        <dbReference type="Proteomes" id="UP000245207"/>
    </source>
</evidence>
<dbReference type="Pfam" id="PF22909">
    <property type="entry name" value="Caulimovir_coat_dom"/>
    <property type="match status" value="1"/>
</dbReference>
<gene>
    <name evidence="3" type="ORF">CTI12_AA548440</name>
</gene>
<dbReference type="InterPro" id="IPR001988">
    <property type="entry name" value="Caulimo_coat"/>
</dbReference>
<proteinExistence type="predicted"/>
<dbReference type="OrthoDB" id="1751329at2759"/>
<comment type="subcellular location">
    <subcellularLocation>
        <location evidence="1">Host cell</location>
    </subcellularLocation>
</comment>
<protein>
    <submittedName>
        <fullName evidence="3">Coat protein</fullName>
    </submittedName>
</protein>
<reference evidence="3 4" key="1">
    <citation type="journal article" date="2018" name="Mol. Plant">
        <title>The genome of Artemisia annua provides insight into the evolution of Asteraceae family and artemisinin biosynthesis.</title>
        <authorList>
            <person name="Shen Q."/>
            <person name="Zhang L."/>
            <person name="Liao Z."/>
            <person name="Wang S."/>
            <person name="Yan T."/>
            <person name="Shi P."/>
            <person name="Liu M."/>
            <person name="Fu X."/>
            <person name="Pan Q."/>
            <person name="Wang Y."/>
            <person name="Lv Z."/>
            <person name="Lu X."/>
            <person name="Zhang F."/>
            <person name="Jiang W."/>
            <person name="Ma Y."/>
            <person name="Chen M."/>
            <person name="Hao X."/>
            <person name="Li L."/>
            <person name="Tang Y."/>
            <person name="Lv G."/>
            <person name="Zhou Y."/>
            <person name="Sun X."/>
            <person name="Brodelius P.E."/>
            <person name="Rose J.K.C."/>
            <person name="Tang K."/>
        </authorList>
    </citation>
    <scope>NUCLEOTIDE SEQUENCE [LARGE SCALE GENOMIC DNA]</scope>
    <source>
        <strain evidence="4">cv. Huhao1</strain>
        <tissue evidence="3">Leaf</tissue>
    </source>
</reference>
<dbReference type="PRINTS" id="PR00221">
    <property type="entry name" value="CAULIMOCOAT"/>
</dbReference>
<keyword evidence="3" id="KW-0946">Virion</keyword>
<dbReference type="GO" id="GO:0043657">
    <property type="term" value="C:host cell"/>
    <property type="evidence" value="ECO:0007669"/>
    <property type="project" value="UniProtKB-SubCell"/>
</dbReference>
<keyword evidence="3" id="KW-0167">Capsid protein</keyword>
<accession>A0A2U1KXD2</accession>
<name>A0A2U1KXD2_ARTAN</name>
<keyword evidence="4" id="KW-1185">Reference proteome</keyword>
<sequence>MENLEEQIETLTKLMSSLDIPSETNEETADVVQDYSSDENPYENSYKYPGESSYTNYNFAQKRKKSYIDEDFQRQFDYKPPTQTERYLYQQGMIRNKKGKWERIPSQYIPKIPITRMNDEILNIDCETEIDDKIQDWNNRLSAQIQLTEELRALQPRDLLNFIIHKTSGNVYRFLESIDELELSRIATTDAMVTFKNIVACIVQEFTGRIPGKEASNEAFREHAYWRLINLKICNMCYLDSFICEFSDQYYKLDTTRQKSALEMFFNKLPESIATELKNSYATILQDNTKIIEDTLGARITTVKAWVRKKCLQETAKKEAQVELCCERQTDKVGNYGCSQKPYKKQKKIWKRKTYNPKIRDRRNNHTGISRISNTATLKLSGIRQQQSQALSTINHISRVGSQQRRLPTKVRAKRRFTTSNTIFPKFGRCTCRSIFFASLKLGTGTRQKADIKINYSKNNMLIYSNYSKGTIDEEQLKVLADFEEPFEKFTEPLSILPEDFKIALCQKLYHISRHVCEYCTASQMQQ</sequence>
<dbReference type="AlphaFoldDB" id="A0A2U1KXD2"/>